<comment type="function">
    <text evidence="3">Nucleoside triphosphate pyrophosphatase. May have a dual role in cell division arrest and in preventing the incorporation of modified nucleotides into cellular nucleic acids.</text>
</comment>
<comment type="catalytic activity">
    <reaction evidence="3">
        <text>a ribonucleoside 5'-triphosphate + H2O = a ribonucleoside 5'-phosphate + diphosphate + H(+)</text>
        <dbReference type="Rhea" id="RHEA:23996"/>
        <dbReference type="ChEBI" id="CHEBI:15377"/>
        <dbReference type="ChEBI" id="CHEBI:15378"/>
        <dbReference type="ChEBI" id="CHEBI:33019"/>
        <dbReference type="ChEBI" id="CHEBI:58043"/>
        <dbReference type="ChEBI" id="CHEBI:61557"/>
        <dbReference type="EC" id="3.6.1.9"/>
    </reaction>
</comment>
<dbReference type="HOGENOM" id="CLU_040416_1_2_11"/>
<dbReference type="PANTHER" id="PTHR43213:SF5">
    <property type="entry name" value="BIFUNCTIONAL DTTP_UTP PYROPHOSPHATASE_METHYLTRANSFERASE PROTEIN-RELATED"/>
    <property type="match status" value="1"/>
</dbReference>
<sequence length="218" mass="23283">MVDVVLASASPARLTTLTRAGITPRVLVSHVDEDAILSSLPFPPQKRPAEAVSALAVAKAREVANQLSAHIGNEPTLVIGCDSMLEFDGEILGKPHSADVAVQRWRRMRGQHGHLHTGHHVILIANGTHQEVTKAGVTTVWFSQLTDEEITAYVATEEPLHVAGAFTIDGLGGAFIDRIDGDHHLVVGLSLPLLRSLVTTLGVPWTALWDCPPDSGLS</sequence>
<dbReference type="GO" id="GO:0009117">
    <property type="term" value="P:nucleotide metabolic process"/>
    <property type="evidence" value="ECO:0007669"/>
    <property type="project" value="UniProtKB-KW"/>
</dbReference>
<comment type="similarity">
    <text evidence="3">Belongs to the Maf family.</text>
</comment>
<dbReference type="GO" id="GO:0005737">
    <property type="term" value="C:cytoplasm"/>
    <property type="evidence" value="ECO:0007669"/>
    <property type="project" value="UniProtKB-SubCell"/>
</dbReference>
<accession>C7R2D7</accession>
<dbReference type="GO" id="GO:0047429">
    <property type="term" value="F:nucleoside triphosphate diphosphatase activity"/>
    <property type="evidence" value="ECO:0007669"/>
    <property type="project" value="UniProtKB-EC"/>
</dbReference>
<dbReference type="PANTHER" id="PTHR43213">
    <property type="entry name" value="BIFUNCTIONAL DTTP/UTP PYROPHOSPHATASE/METHYLTRANSFERASE PROTEIN-RELATED"/>
    <property type="match status" value="1"/>
</dbReference>
<dbReference type="PIRSF" id="PIRSF006305">
    <property type="entry name" value="Maf"/>
    <property type="match status" value="1"/>
</dbReference>
<feature type="active site" description="Proton acceptor" evidence="3">
    <location>
        <position position="82"/>
    </location>
</feature>
<protein>
    <recommendedName>
        <fullName evidence="3">Nucleoside triphosphate pyrophosphatase</fullName>
        <ecNumber evidence="3">3.6.1.9</ecNumber>
    </recommendedName>
    <alternativeName>
        <fullName evidence="3">Nucleotide pyrophosphatase</fullName>
        <shortName evidence="3">Nucleotide PPase</shortName>
    </alternativeName>
</protein>
<dbReference type="RefSeq" id="WP_015771136.1">
    <property type="nucleotide sequence ID" value="NC_013174.1"/>
</dbReference>
<evidence type="ECO:0000313" key="4">
    <source>
        <dbReference type="EMBL" id="ACV08508.1"/>
    </source>
</evidence>
<keyword evidence="2 3" id="KW-0378">Hydrolase</keyword>
<dbReference type="Pfam" id="PF02545">
    <property type="entry name" value="Maf"/>
    <property type="match status" value="1"/>
</dbReference>
<dbReference type="NCBIfam" id="TIGR00172">
    <property type="entry name" value="maf"/>
    <property type="match status" value="1"/>
</dbReference>
<proteinExistence type="inferred from homology"/>
<dbReference type="CDD" id="cd00555">
    <property type="entry name" value="Maf"/>
    <property type="match status" value="1"/>
</dbReference>
<dbReference type="eggNOG" id="COG0424">
    <property type="taxonomic scope" value="Bacteria"/>
</dbReference>
<comment type="catalytic activity">
    <reaction evidence="3">
        <text>a 2'-deoxyribonucleoside 5'-triphosphate + H2O = a 2'-deoxyribonucleoside 5'-phosphate + diphosphate + H(+)</text>
        <dbReference type="Rhea" id="RHEA:44644"/>
        <dbReference type="ChEBI" id="CHEBI:15377"/>
        <dbReference type="ChEBI" id="CHEBI:15378"/>
        <dbReference type="ChEBI" id="CHEBI:33019"/>
        <dbReference type="ChEBI" id="CHEBI:61560"/>
        <dbReference type="ChEBI" id="CHEBI:65317"/>
        <dbReference type="EC" id="3.6.1.9"/>
    </reaction>
</comment>
<keyword evidence="3" id="KW-0546">Nucleotide metabolism</keyword>
<dbReference type="SUPFAM" id="SSF52972">
    <property type="entry name" value="ITPase-like"/>
    <property type="match status" value="1"/>
</dbReference>
<keyword evidence="3" id="KW-0963">Cytoplasm</keyword>
<dbReference type="OrthoDB" id="3527985at2"/>
<dbReference type="InterPro" id="IPR003697">
    <property type="entry name" value="Maf-like"/>
</dbReference>
<comment type="cofactor">
    <cofactor evidence="1 3">
        <name>a divalent metal cation</name>
        <dbReference type="ChEBI" id="CHEBI:60240"/>
    </cofactor>
</comment>
<dbReference type="STRING" id="471856.Jden_0846"/>
<evidence type="ECO:0000256" key="2">
    <source>
        <dbReference type="ARBA" id="ARBA00022801"/>
    </source>
</evidence>
<dbReference type="HAMAP" id="MF_00528">
    <property type="entry name" value="Maf"/>
    <property type="match status" value="1"/>
</dbReference>
<evidence type="ECO:0000256" key="3">
    <source>
        <dbReference type="HAMAP-Rule" id="MF_00528"/>
    </source>
</evidence>
<name>C7R2D7_JONDD</name>
<dbReference type="AlphaFoldDB" id="C7R2D7"/>
<evidence type="ECO:0000256" key="1">
    <source>
        <dbReference type="ARBA" id="ARBA00001968"/>
    </source>
</evidence>
<dbReference type="EMBL" id="CP001706">
    <property type="protein sequence ID" value="ACV08508.1"/>
    <property type="molecule type" value="Genomic_DNA"/>
</dbReference>
<keyword evidence="5" id="KW-1185">Reference proteome</keyword>
<dbReference type="Gene3D" id="3.90.950.10">
    <property type="match status" value="1"/>
</dbReference>
<dbReference type="EC" id="3.6.1.9" evidence="3"/>
<organism evidence="4 5">
    <name type="scientific">Jonesia denitrificans (strain ATCC 14870 / DSM 20603 / BCRC 15368 / CIP 55.134 / JCM 11481 / NBRC 15587 / NCTC 10816 / Prevot 55134)</name>
    <name type="common">Listeria denitrificans</name>
    <dbReference type="NCBI Taxonomy" id="471856"/>
    <lineage>
        <taxon>Bacteria</taxon>
        <taxon>Bacillati</taxon>
        <taxon>Actinomycetota</taxon>
        <taxon>Actinomycetes</taxon>
        <taxon>Micrococcales</taxon>
        <taxon>Jonesiaceae</taxon>
        <taxon>Jonesia</taxon>
    </lineage>
</organism>
<comment type="caution">
    <text evidence="3">Lacks conserved residue(s) required for the propagation of feature annotation.</text>
</comment>
<evidence type="ECO:0000313" key="5">
    <source>
        <dbReference type="Proteomes" id="UP000000628"/>
    </source>
</evidence>
<gene>
    <name evidence="4" type="ordered locus">Jden_0846</name>
</gene>
<dbReference type="Proteomes" id="UP000000628">
    <property type="component" value="Chromosome"/>
</dbReference>
<dbReference type="InterPro" id="IPR029001">
    <property type="entry name" value="ITPase-like_fam"/>
</dbReference>
<reference evidence="4 5" key="1">
    <citation type="journal article" date="2009" name="Stand. Genomic Sci.">
        <title>Complete genome sequence of Jonesia denitrificans type strain (Prevot 55134).</title>
        <authorList>
            <person name="Pukall R."/>
            <person name="Gehrich-Schroter G."/>
            <person name="Lapidus A."/>
            <person name="Nolan M."/>
            <person name="Glavina Del Rio T."/>
            <person name="Lucas S."/>
            <person name="Chen F."/>
            <person name="Tice H."/>
            <person name="Pitluck S."/>
            <person name="Cheng J.F."/>
            <person name="Copeland A."/>
            <person name="Saunders E."/>
            <person name="Brettin T."/>
            <person name="Detter J.C."/>
            <person name="Bruce D."/>
            <person name="Goodwin L."/>
            <person name="Pati A."/>
            <person name="Ivanova N."/>
            <person name="Mavromatis K."/>
            <person name="Ovchinnikova G."/>
            <person name="Chen A."/>
            <person name="Palaniappan K."/>
            <person name="Land M."/>
            <person name="Hauser L."/>
            <person name="Chang Y.J."/>
            <person name="Jeffries C.D."/>
            <person name="Chain P."/>
            <person name="Goker M."/>
            <person name="Bristow J."/>
            <person name="Eisen J.A."/>
            <person name="Markowitz V."/>
            <person name="Hugenholtz P."/>
            <person name="Kyrpides N.C."/>
            <person name="Klenk H.P."/>
            <person name="Han C."/>
        </authorList>
    </citation>
    <scope>NUCLEOTIDE SEQUENCE [LARGE SCALE GENOMIC DNA]</scope>
    <source>
        <strain evidence="5">ATCC 14870 / DSM 20603 / BCRC 15368 / CIP 55.134 / JCM 11481 / NBRC 15587 / NCTC 10816 / Prevot 55134</strain>
    </source>
</reference>
<dbReference type="KEGG" id="jde:Jden_0846"/>
<comment type="subcellular location">
    <subcellularLocation>
        <location evidence="3">Cytoplasm</location>
    </subcellularLocation>
</comment>